<accession>A0A9P4TUA6</accession>
<dbReference type="Proteomes" id="UP000800235">
    <property type="component" value="Unassembled WGS sequence"/>
</dbReference>
<dbReference type="PANTHER" id="PTHR35391">
    <property type="entry name" value="C2H2-TYPE DOMAIN-CONTAINING PROTEIN-RELATED"/>
    <property type="match status" value="1"/>
</dbReference>
<evidence type="ECO:0000313" key="2">
    <source>
        <dbReference type="EMBL" id="KAF2422210.1"/>
    </source>
</evidence>
<dbReference type="EMBL" id="MU007092">
    <property type="protein sequence ID" value="KAF2422210.1"/>
    <property type="molecule type" value="Genomic_DNA"/>
</dbReference>
<evidence type="ECO:0000313" key="3">
    <source>
        <dbReference type="Proteomes" id="UP000800235"/>
    </source>
</evidence>
<dbReference type="OrthoDB" id="20872at2759"/>
<comment type="caution">
    <text evidence="2">The sequence shown here is derived from an EMBL/GenBank/DDBJ whole genome shotgun (WGS) entry which is preliminary data.</text>
</comment>
<feature type="region of interest" description="Disordered" evidence="1">
    <location>
        <begin position="101"/>
        <end position="123"/>
    </location>
</feature>
<dbReference type="AlphaFoldDB" id="A0A9P4TUA6"/>
<dbReference type="PANTHER" id="PTHR35391:SF7">
    <property type="entry name" value="C2H2-TYPE DOMAIN-CONTAINING PROTEIN"/>
    <property type="match status" value="1"/>
</dbReference>
<name>A0A9P4TUA6_9PEZI</name>
<sequence>MDFSIKDCHDMCEDSFQGLINSSYNSARDYSAILSPSFTQEEFGRFRVWTGNVGAHIDPERRISLDYRLREAKFYRDKIIHHLLDLQETLQSSIELVNGDRDPFDECTSSDSDVSTSDDSDDEAAIEDGNEVKQEDLKPILAPHTNGFAALRDVLKQSKHSRSEHVSFAKTKSLEAMTSVKSSSACAMPDTEISQLRTAICDIIDHLYKLAMLIRSSVPTDRLSRSNKIDVRHFEPFDLGYVRDCFPNANEKLQEKLAKAITRRRQILIYHRKHHEHLSRPKPPSRATSKQMMPKGTMTLLLENSKQLAGLDGAILPPEPQTDHTIPFTSRTSKSTIATNFNVPAVGLADHELDVVDWENGTQSFVTPRRE</sequence>
<proteinExistence type="predicted"/>
<protein>
    <submittedName>
        <fullName evidence="2">Uncharacterized protein</fullName>
    </submittedName>
</protein>
<evidence type="ECO:0000256" key="1">
    <source>
        <dbReference type="SAM" id="MobiDB-lite"/>
    </source>
</evidence>
<gene>
    <name evidence="2" type="ORF">EJ08DRAFT_484631</name>
</gene>
<reference evidence="2" key="1">
    <citation type="journal article" date="2020" name="Stud. Mycol.">
        <title>101 Dothideomycetes genomes: a test case for predicting lifestyles and emergence of pathogens.</title>
        <authorList>
            <person name="Haridas S."/>
            <person name="Albert R."/>
            <person name="Binder M."/>
            <person name="Bloem J."/>
            <person name="Labutti K."/>
            <person name="Salamov A."/>
            <person name="Andreopoulos B."/>
            <person name="Baker S."/>
            <person name="Barry K."/>
            <person name="Bills G."/>
            <person name="Bluhm B."/>
            <person name="Cannon C."/>
            <person name="Castanera R."/>
            <person name="Culley D."/>
            <person name="Daum C."/>
            <person name="Ezra D."/>
            <person name="Gonzalez J."/>
            <person name="Henrissat B."/>
            <person name="Kuo A."/>
            <person name="Liang C."/>
            <person name="Lipzen A."/>
            <person name="Lutzoni F."/>
            <person name="Magnuson J."/>
            <person name="Mondo S."/>
            <person name="Nolan M."/>
            <person name="Ohm R."/>
            <person name="Pangilinan J."/>
            <person name="Park H.-J."/>
            <person name="Ramirez L."/>
            <person name="Alfaro M."/>
            <person name="Sun H."/>
            <person name="Tritt A."/>
            <person name="Yoshinaga Y."/>
            <person name="Zwiers L.-H."/>
            <person name="Turgeon B."/>
            <person name="Goodwin S."/>
            <person name="Spatafora J."/>
            <person name="Crous P."/>
            <person name="Grigoriev I."/>
        </authorList>
    </citation>
    <scope>NUCLEOTIDE SEQUENCE</scope>
    <source>
        <strain evidence="2">CBS 130266</strain>
    </source>
</reference>
<organism evidence="2 3">
    <name type="scientific">Tothia fuscella</name>
    <dbReference type="NCBI Taxonomy" id="1048955"/>
    <lineage>
        <taxon>Eukaryota</taxon>
        <taxon>Fungi</taxon>
        <taxon>Dikarya</taxon>
        <taxon>Ascomycota</taxon>
        <taxon>Pezizomycotina</taxon>
        <taxon>Dothideomycetes</taxon>
        <taxon>Pleosporomycetidae</taxon>
        <taxon>Venturiales</taxon>
        <taxon>Cylindrosympodiaceae</taxon>
        <taxon>Tothia</taxon>
    </lineage>
</organism>
<keyword evidence="3" id="KW-1185">Reference proteome</keyword>